<comment type="caution">
    <text evidence="1">The sequence shown here is derived from an EMBL/GenBank/DDBJ whole genome shotgun (WGS) entry which is preliminary data.</text>
</comment>
<organism evidence="1 2">
    <name type="scientific">Paraburkholderia tagetis</name>
    <dbReference type="NCBI Taxonomy" id="2913261"/>
    <lineage>
        <taxon>Bacteria</taxon>
        <taxon>Pseudomonadati</taxon>
        <taxon>Pseudomonadota</taxon>
        <taxon>Betaproteobacteria</taxon>
        <taxon>Burkholderiales</taxon>
        <taxon>Burkholderiaceae</taxon>
        <taxon>Paraburkholderia</taxon>
    </lineage>
</organism>
<gene>
    <name evidence="1" type="ORF">L5014_23770</name>
</gene>
<evidence type="ECO:0000313" key="1">
    <source>
        <dbReference type="EMBL" id="MCG5076356.1"/>
    </source>
</evidence>
<accession>A0A9X1RUH4</accession>
<dbReference type="EMBL" id="JAKLJA010000023">
    <property type="protein sequence ID" value="MCG5076356.1"/>
    <property type="molecule type" value="Genomic_DNA"/>
</dbReference>
<sequence length="129" mass="14802">MEIVHANWPERIATPKRRSNGPRLTAEDHARLRDKNVNAVVTMRDGTSYYPPGGGMMSNGDASSDFAYQMQLRRRLEFIETTIAQHEAEIRARMGIGEAAPVELRARFRIEESFAIEIYDPARHIELRF</sequence>
<reference evidence="1" key="1">
    <citation type="submission" date="2022-01" db="EMBL/GenBank/DDBJ databases">
        <title>Genome sequence and assembly of Parabukholderia sp. RG36.</title>
        <authorList>
            <person name="Chhetri G."/>
        </authorList>
    </citation>
    <scope>NUCLEOTIDE SEQUENCE</scope>
    <source>
        <strain evidence="1">RG36</strain>
    </source>
</reference>
<name>A0A9X1RUH4_9BURK</name>
<dbReference type="AlphaFoldDB" id="A0A9X1RUH4"/>
<keyword evidence="2" id="KW-1185">Reference proteome</keyword>
<dbReference type="RefSeq" id="WP_238466229.1">
    <property type="nucleotide sequence ID" value="NZ_JAKLJA010000023.1"/>
</dbReference>
<dbReference type="Proteomes" id="UP001139308">
    <property type="component" value="Unassembled WGS sequence"/>
</dbReference>
<proteinExistence type="predicted"/>
<protein>
    <submittedName>
        <fullName evidence="1">Uncharacterized protein</fullName>
    </submittedName>
</protein>
<evidence type="ECO:0000313" key="2">
    <source>
        <dbReference type="Proteomes" id="UP001139308"/>
    </source>
</evidence>